<proteinExistence type="predicted"/>
<evidence type="ECO:0000313" key="2">
    <source>
        <dbReference type="Proteomes" id="UP000247647"/>
    </source>
</evidence>
<organism evidence="1 2">
    <name type="scientific">Aspergillus neoniger (strain CBS 115656)</name>
    <dbReference type="NCBI Taxonomy" id="1448310"/>
    <lineage>
        <taxon>Eukaryota</taxon>
        <taxon>Fungi</taxon>
        <taxon>Dikarya</taxon>
        <taxon>Ascomycota</taxon>
        <taxon>Pezizomycotina</taxon>
        <taxon>Eurotiomycetes</taxon>
        <taxon>Eurotiomycetidae</taxon>
        <taxon>Eurotiales</taxon>
        <taxon>Aspergillaceae</taxon>
        <taxon>Aspergillus</taxon>
        <taxon>Aspergillus subgen. Circumdati</taxon>
    </lineage>
</organism>
<name>A0A318YRZ2_ASPNB</name>
<evidence type="ECO:0000313" key="1">
    <source>
        <dbReference type="EMBL" id="PYH37094.1"/>
    </source>
</evidence>
<dbReference type="AlphaFoldDB" id="A0A318YRZ2"/>
<gene>
    <name evidence="1" type="ORF">BO87DRAFT_221088</name>
</gene>
<dbReference type="Proteomes" id="UP000247647">
    <property type="component" value="Unassembled WGS sequence"/>
</dbReference>
<dbReference type="GeneID" id="37121147"/>
<reference evidence="1" key="1">
    <citation type="submission" date="2016-12" db="EMBL/GenBank/DDBJ databases">
        <title>The genomes of Aspergillus section Nigri reveals drivers in fungal speciation.</title>
        <authorList>
            <consortium name="DOE Joint Genome Institute"/>
            <person name="Vesth T.C."/>
            <person name="Nybo J."/>
            <person name="Theobald S."/>
            <person name="Brandl J."/>
            <person name="Frisvad J.C."/>
            <person name="Nielsen K.F."/>
            <person name="Lyhne E.K."/>
            <person name="Kogle M.E."/>
            <person name="Kuo A."/>
            <person name="Riley R."/>
            <person name="Clum A."/>
            <person name="Nolan M."/>
            <person name="Lipzen A."/>
            <person name="Salamov A."/>
            <person name="Henrissat B."/>
            <person name="Wiebenga A."/>
            <person name="De Vries R.P."/>
            <person name="Grigoriev I.V."/>
            <person name="Mortensen U.H."/>
            <person name="Andersen M.R."/>
            <person name="Baker S.E."/>
        </authorList>
    </citation>
    <scope>NUCLEOTIDE SEQUENCE [LARGE SCALE GENOMIC DNA]</scope>
    <source>
        <strain evidence="1">CBS 115656</strain>
    </source>
</reference>
<keyword evidence="2" id="KW-1185">Reference proteome</keyword>
<protein>
    <submittedName>
        <fullName evidence="1">Uncharacterized protein</fullName>
    </submittedName>
</protein>
<dbReference type="OrthoDB" id="10501094at2759"/>
<accession>A0A318YRZ2</accession>
<sequence>MNGRTCLCALLQQRCLVYHINHPPLAYTERWRRVPIMPHDSLHRVSQVQPTILWMCARHGRPCLDWMVSNLQPTLDSFARKLTRDVWSNHEAATHPPEASGTADELIHLINSLIEIRCPFCFFFLFPPLHSPIPVTGIWASLSFPQTADR</sequence>
<dbReference type="EMBL" id="KZ821451">
    <property type="protein sequence ID" value="PYH37094.1"/>
    <property type="molecule type" value="Genomic_DNA"/>
</dbReference>
<dbReference type="RefSeq" id="XP_025482572.1">
    <property type="nucleotide sequence ID" value="XM_025618691.1"/>
</dbReference>